<feature type="compositionally biased region" description="Low complexity" evidence="7">
    <location>
        <begin position="561"/>
        <end position="581"/>
    </location>
</feature>
<dbReference type="AlphaFoldDB" id="A0AAD5JFH7"/>
<comment type="similarity">
    <text evidence="2">Belongs to the CWC21 family.</text>
</comment>
<sequence length="905" mass="104463">MYNGIGLQTPRGSGTNGYIQTNKFFVRAKTGRVTENTKGFEAGQGMAGVTRKANKDILEHERKRQIQLKLTVLEDKLVDQGYTEAEIAEKLQEARKTLESFAAFEDSGGSTAIVVAGTKVSETETHKIAARKEKQMEAFRSALGIGMTEPDEPIAGGSDEGPRSGLKNGPNDDNKWQERSEHAFLDRESGRKRLTEEDGKPKDDKKKRVKDLKSKEETRHRSKKDSGKRRGHRDDSSDSDSGSEHAEEISKKHYRVSRWSDDHESDTDSDNYKKKSKSSRKHKKSRKHYSDSSDSSSDDDISRKHKKSRKHVSDSLDSSADDEDDIREVGSKKVIEKYEKSQRHDLDNVPGFDEGSSKHRTQRGKQHMKTRVRHDSEDDPDTDSEMNKKRGQLEKQSKQEGGSRRRERDHSDAEPQRKSDDDRYRTSSRKHDADTDSEMDKKRSQLEKQSKQEGGSFRRERNRSDVEPQQQNADDRYRPSSRKYDVDDEKWGNKSRRNDTVDDKSDAARYDQIEKHSRSRRHDTYGEDSDSSYGRKNNKITAGRPKAIEKKPATMTDDSENSNINSDDTGRGSSDSDSDSSASDDRYARSGKTLVGKSKCEREHGERGGDRGGGDKPRGRSGQYNDDALDTLRKLEEKSLHQLRRESGDRDRSSSRHQEVITSKRNFDDANKEERRETKLRSRIVGKDTENIDHSADTKNEFDLNTRSHGNKDGRRGDDRDYKEHVGGRRHGRDEEDYKMRKRQRDEEDDYKYRKHEKDDEELQKGSRGHVRGEDEEDHKLRKPQRDEEEDRKHEKDDEELQKGSRRHLRGDGEEDHKMRKRQRDEEEDYKYRKHEKDDEELLKGSRRHGRGEEVEGDIETNTALLYLLLRETKPEDTERGLKAIGKHGIGLRIENYSPNGRSKI</sequence>
<dbReference type="CDD" id="cd21372">
    <property type="entry name" value="cwf21_CWC21-like"/>
    <property type="match status" value="1"/>
</dbReference>
<feature type="compositionally biased region" description="Basic and acidic residues" evidence="7">
    <location>
        <begin position="598"/>
        <end position="618"/>
    </location>
</feature>
<dbReference type="EMBL" id="JAJSOW010000003">
    <property type="protein sequence ID" value="KAI9196892.1"/>
    <property type="molecule type" value="Genomic_DNA"/>
</dbReference>
<name>A0AAD5JFH7_ACENE</name>
<feature type="compositionally biased region" description="Basic and acidic residues" evidence="7">
    <location>
        <begin position="778"/>
        <end position="796"/>
    </location>
</feature>
<evidence type="ECO:0000256" key="7">
    <source>
        <dbReference type="SAM" id="MobiDB-lite"/>
    </source>
</evidence>
<evidence type="ECO:0000256" key="3">
    <source>
        <dbReference type="ARBA" id="ARBA00022664"/>
    </source>
</evidence>
<reference evidence="9" key="1">
    <citation type="journal article" date="2022" name="Plant J.">
        <title>Strategies of tolerance reflected in two North American maple genomes.</title>
        <authorList>
            <person name="McEvoy S.L."/>
            <person name="Sezen U.U."/>
            <person name="Trouern-Trend A."/>
            <person name="McMahon S.M."/>
            <person name="Schaberg P.G."/>
            <person name="Yang J."/>
            <person name="Wegrzyn J.L."/>
            <person name="Swenson N.G."/>
        </authorList>
    </citation>
    <scope>NUCLEOTIDE SEQUENCE</scope>
    <source>
        <strain evidence="9">91603</strain>
    </source>
</reference>
<keyword evidence="3" id="KW-0507">mRNA processing</keyword>
<reference evidence="9" key="2">
    <citation type="submission" date="2023-02" db="EMBL/GenBank/DDBJ databases">
        <authorList>
            <person name="Swenson N.G."/>
            <person name="Wegrzyn J.L."/>
            <person name="Mcevoy S.L."/>
        </authorList>
    </citation>
    <scope>NUCLEOTIDE SEQUENCE</scope>
    <source>
        <strain evidence="9">91603</strain>
        <tissue evidence="9">Leaf</tissue>
    </source>
</reference>
<keyword evidence="10" id="KW-1185">Reference proteome</keyword>
<evidence type="ECO:0000313" key="9">
    <source>
        <dbReference type="EMBL" id="KAI9196892.1"/>
    </source>
</evidence>
<feature type="compositionally biased region" description="Basic residues" evidence="7">
    <location>
        <begin position="358"/>
        <end position="372"/>
    </location>
</feature>
<accession>A0AAD5JFH7</accession>
<evidence type="ECO:0000259" key="8">
    <source>
        <dbReference type="Pfam" id="PF08312"/>
    </source>
</evidence>
<evidence type="ECO:0000256" key="4">
    <source>
        <dbReference type="ARBA" id="ARBA00022728"/>
    </source>
</evidence>
<feature type="compositionally biased region" description="Basic and acidic residues" evidence="7">
    <location>
        <begin position="385"/>
        <end position="466"/>
    </location>
</feature>
<comment type="caution">
    <text evidence="9">The sequence shown here is derived from an EMBL/GenBank/DDBJ whole genome shotgun (WGS) entry which is preliminary data.</text>
</comment>
<dbReference type="InterPro" id="IPR051372">
    <property type="entry name" value="CWC21"/>
</dbReference>
<dbReference type="GO" id="GO:0005681">
    <property type="term" value="C:spliceosomal complex"/>
    <property type="evidence" value="ECO:0007669"/>
    <property type="project" value="UniProtKB-KW"/>
</dbReference>
<feature type="compositionally biased region" description="Basic and acidic residues" evidence="7">
    <location>
        <begin position="232"/>
        <end position="251"/>
    </location>
</feature>
<dbReference type="InterPro" id="IPR013170">
    <property type="entry name" value="mRNA_splic_Cwf21_dom"/>
</dbReference>
<feature type="compositionally biased region" description="Basic and acidic residues" evidence="7">
    <location>
        <begin position="665"/>
        <end position="739"/>
    </location>
</feature>
<dbReference type="GO" id="GO:0008380">
    <property type="term" value="P:RNA splicing"/>
    <property type="evidence" value="ECO:0007669"/>
    <property type="project" value="UniProtKB-KW"/>
</dbReference>
<protein>
    <recommendedName>
        <fullName evidence="8">CWF21 domain-containing protein</fullName>
    </recommendedName>
</protein>
<feature type="compositionally biased region" description="Basic residues" evidence="7">
    <location>
        <begin position="274"/>
        <end position="287"/>
    </location>
</feature>
<evidence type="ECO:0000256" key="5">
    <source>
        <dbReference type="ARBA" id="ARBA00023187"/>
    </source>
</evidence>
<feature type="domain" description="CWF21" evidence="8">
    <location>
        <begin position="58"/>
        <end position="99"/>
    </location>
</feature>
<evidence type="ECO:0000256" key="2">
    <source>
        <dbReference type="ARBA" id="ARBA00005954"/>
    </source>
</evidence>
<organism evidence="9 10">
    <name type="scientific">Acer negundo</name>
    <name type="common">Box elder</name>
    <dbReference type="NCBI Taxonomy" id="4023"/>
    <lineage>
        <taxon>Eukaryota</taxon>
        <taxon>Viridiplantae</taxon>
        <taxon>Streptophyta</taxon>
        <taxon>Embryophyta</taxon>
        <taxon>Tracheophyta</taxon>
        <taxon>Spermatophyta</taxon>
        <taxon>Magnoliopsida</taxon>
        <taxon>eudicotyledons</taxon>
        <taxon>Gunneridae</taxon>
        <taxon>Pentapetalae</taxon>
        <taxon>rosids</taxon>
        <taxon>malvids</taxon>
        <taxon>Sapindales</taxon>
        <taxon>Sapindaceae</taxon>
        <taxon>Hippocastanoideae</taxon>
        <taxon>Acereae</taxon>
        <taxon>Acer</taxon>
    </lineage>
</organism>
<feature type="compositionally biased region" description="Basic and acidic residues" evidence="7">
    <location>
        <begin position="473"/>
        <end position="516"/>
    </location>
</feature>
<feature type="compositionally biased region" description="Basic and acidic residues" evidence="7">
    <location>
        <begin position="327"/>
        <end position="347"/>
    </location>
</feature>
<feature type="compositionally biased region" description="Basic and acidic residues" evidence="7">
    <location>
        <begin position="170"/>
        <end position="219"/>
    </location>
</feature>
<keyword evidence="5" id="KW-0508">mRNA splicing</keyword>
<feature type="compositionally biased region" description="Basic residues" evidence="7">
    <location>
        <begin position="220"/>
        <end position="231"/>
    </location>
</feature>
<dbReference type="Pfam" id="PF08312">
    <property type="entry name" value="cwf21"/>
    <property type="match status" value="1"/>
</dbReference>
<keyword evidence="4" id="KW-0747">Spliceosome</keyword>
<gene>
    <name evidence="9" type="ORF">LWI28_027909</name>
</gene>
<keyword evidence="6" id="KW-0539">Nucleus</keyword>
<dbReference type="PANTHER" id="PTHR36562:SF5">
    <property type="entry name" value="SERINE_ARGININE REPETITIVE MATRIX 2"/>
    <property type="match status" value="1"/>
</dbReference>
<proteinExistence type="inferred from homology"/>
<evidence type="ECO:0000256" key="1">
    <source>
        <dbReference type="ARBA" id="ARBA00004123"/>
    </source>
</evidence>
<evidence type="ECO:0000256" key="6">
    <source>
        <dbReference type="ARBA" id="ARBA00023242"/>
    </source>
</evidence>
<dbReference type="PANTHER" id="PTHR36562">
    <property type="entry name" value="SERINE/ARGININE REPETITIVE MATRIX 2"/>
    <property type="match status" value="1"/>
</dbReference>
<feature type="compositionally biased region" description="Basic and acidic residues" evidence="7">
    <location>
        <begin position="630"/>
        <end position="659"/>
    </location>
</feature>
<dbReference type="Proteomes" id="UP001064489">
    <property type="component" value="Chromosome 1"/>
</dbReference>
<evidence type="ECO:0000313" key="10">
    <source>
        <dbReference type="Proteomes" id="UP001064489"/>
    </source>
</evidence>
<feature type="region of interest" description="Disordered" evidence="7">
    <location>
        <begin position="146"/>
        <end position="856"/>
    </location>
</feature>
<dbReference type="GO" id="GO:0006397">
    <property type="term" value="P:mRNA processing"/>
    <property type="evidence" value="ECO:0007669"/>
    <property type="project" value="UniProtKB-KW"/>
</dbReference>
<comment type="subcellular location">
    <subcellularLocation>
        <location evidence="1">Nucleus</location>
    </subcellularLocation>
</comment>